<sequence length="117" mass="13621">MLNSIKVKRFVREFWLFGLKQAYACIFGGFLLGIMILTNFWYPLEAIHRYDFIFLAAIAFQIFLLATKLESFKESVVIVIFHIVATIMELFKTSDAIGSWSYPEEYIFGRAVPYKSV</sequence>
<evidence type="ECO:0000313" key="2">
    <source>
        <dbReference type="EMBL" id="MCO1337087.1"/>
    </source>
</evidence>
<organism evidence="2 3">
    <name type="scientific">Microbulbifer okhotskensis</name>
    <dbReference type="NCBI Taxonomy" id="2926617"/>
    <lineage>
        <taxon>Bacteria</taxon>
        <taxon>Pseudomonadati</taxon>
        <taxon>Pseudomonadota</taxon>
        <taxon>Gammaproteobacteria</taxon>
        <taxon>Cellvibrionales</taxon>
        <taxon>Microbulbiferaceae</taxon>
        <taxon>Microbulbifer</taxon>
    </lineage>
</organism>
<reference evidence="2" key="1">
    <citation type="journal article" date="2022" name="Arch. Microbiol.">
        <title>Microbulbifer okhotskensis sp. nov., isolated from a deep bottom sediment of the Okhotsk Sea.</title>
        <authorList>
            <person name="Romanenko L."/>
            <person name="Kurilenko V."/>
            <person name="Otstavnykh N."/>
            <person name="Velansky P."/>
            <person name="Isaeva M."/>
            <person name="Mikhailov V."/>
        </authorList>
    </citation>
    <scope>NUCLEOTIDE SEQUENCE</scope>
    <source>
        <strain evidence="2">OS29</strain>
    </source>
</reference>
<dbReference type="EMBL" id="JALBWM010000349">
    <property type="protein sequence ID" value="MCO1337087.1"/>
    <property type="molecule type" value="Genomic_DNA"/>
</dbReference>
<keyword evidence="1" id="KW-1133">Transmembrane helix</keyword>
<dbReference type="Pfam" id="PF05675">
    <property type="entry name" value="DUF817"/>
    <property type="match status" value="1"/>
</dbReference>
<name>A0A9X2ERI1_9GAMM</name>
<gene>
    <name evidence="2" type="ORF">MO867_22445</name>
</gene>
<dbReference type="RefSeq" id="WP_252473311.1">
    <property type="nucleotide sequence ID" value="NZ_JALBWM010000349.1"/>
</dbReference>
<feature type="transmembrane region" description="Helical" evidence="1">
    <location>
        <begin position="21"/>
        <end position="41"/>
    </location>
</feature>
<keyword evidence="3" id="KW-1185">Reference proteome</keyword>
<evidence type="ECO:0000256" key="1">
    <source>
        <dbReference type="SAM" id="Phobius"/>
    </source>
</evidence>
<evidence type="ECO:0000313" key="3">
    <source>
        <dbReference type="Proteomes" id="UP001139028"/>
    </source>
</evidence>
<accession>A0A9X2ERI1</accession>
<protein>
    <submittedName>
        <fullName evidence="2">DUF817 domain-containing protein</fullName>
    </submittedName>
</protein>
<keyword evidence="1" id="KW-0472">Membrane</keyword>
<dbReference type="AlphaFoldDB" id="A0A9X2ERI1"/>
<keyword evidence="1" id="KW-0812">Transmembrane</keyword>
<feature type="transmembrane region" description="Helical" evidence="1">
    <location>
        <begin position="47"/>
        <end position="66"/>
    </location>
</feature>
<dbReference type="InterPro" id="IPR008535">
    <property type="entry name" value="DUF817"/>
</dbReference>
<proteinExistence type="predicted"/>
<comment type="caution">
    <text evidence="2">The sequence shown here is derived from an EMBL/GenBank/DDBJ whole genome shotgun (WGS) entry which is preliminary data.</text>
</comment>
<dbReference type="Proteomes" id="UP001139028">
    <property type="component" value="Unassembled WGS sequence"/>
</dbReference>